<dbReference type="PANTHER" id="PTHR30146">
    <property type="entry name" value="LACI-RELATED TRANSCRIPTIONAL REPRESSOR"/>
    <property type="match status" value="1"/>
</dbReference>
<gene>
    <name evidence="5" type="ORF">FF125_02715</name>
</gene>
<keyword evidence="3" id="KW-0804">Transcription</keyword>
<dbReference type="RefSeq" id="WP_138948337.1">
    <property type="nucleotide sequence ID" value="NZ_CP040749.1"/>
</dbReference>
<dbReference type="AlphaFoldDB" id="A0A5B7TL76"/>
<reference evidence="5 6" key="1">
    <citation type="submission" date="2019-05" db="EMBL/GenBank/DDBJ databases">
        <title>Algicella ahnfeltiae gen. nov., sp. nov., a novel marine bacterium of the family Flavobacteriaceae isolated from a red alga.</title>
        <authorList>
            <person name="Nedashkovskaya O.I."/>
            <person name="Kukhlevskiy A.D."/>
            <person name="Kim S.-G."/>
            <person name="Zhukova N.V."/>
            <person name="Mikhailov V.V."/>
        </authorList>
    </citation>
    <scope>NUCLEOTIDE SEQUENCE [LARGE SCALE GENOMIC DNA]</scope>
    <source>
        <strain evidence="5 6">10Alg115</strain>
    </source>
</reference>
<name>A0A5B7TL76_9FLAO</name>
<feature type="domain" description="HTH lacI-type" evidence="4">
    <location>
        <begin position="6"/>
        <end position="63"/>
    </location>
</feature>
<proteinExistence type="predicted"/>
<keyword evidence="1" id="KW-0805">Transcription regulation</keyword>
<evidence type="ECO:0000256" key="1">
    <source>
        <dbReference type="ARBA" id="ARBA00023015"/>
    </source>
</evidence>
<dbReference type="SUPFAM" id="SSF47413">
    <property type="entry name" value="lambda repressor-like DNA-binding domains"/>
    <property type="match status" value="1"/>
</dbReference>
<dbReference type="Gene3D" id="1.10.260.40">
    <property type="entry name" value="lambda repressor-like DNA-binding domains"/>
    <property type="match status" value="1"/>
</dbReference>
<evidence type="ECO:0000313" key="5">
    <source>
        <dbReference type="EMBL" id="QCX37399.1"/>
    </source>
</evidence>
<sequence>MKNKRQSIKDIAKKMEVSVTTVSFVLNGKAVEKKISKAVTQKIVDYVKKINYKPNQIAQSLRTGKSKIIVFMVEDISNYFFAKLARIIEDIAYKKGYKVIFCSSENNDDKSIELINVFKDRQVDGYIIIPSPGIKSSIKELLDEGIPVILFDRYFPELDSNYLIVNNKESSYNATKHLINNKFKSIGFITTDVEQTQMLDRLKGYEEAITEAGLKKYVIRLPLKNLDLTSGGGEEFIKEFMQNTPELDAMYFATNYLALSGLHVVKKYFPRLVNELGILTFDDLDFFKIYTPTISAVSQPIDKIAQSLMNLMLVLLKSDQKHVANTKIILETKLEIRSSSLLK</sequence>
<protein>
    <submittedName>
        <fullName evidence="5">LacI family transcriptional regulator</fullName>
    </submittedName>
</protein>
<evidence type="ECO:0000256" key="3">
    <source>
        <dbReference type="ARBA" id="ARBA00023163"/>
    </source>
</evidence>
<organism evidence="5 6">
    <name type="scientific">Aureibaculum algae</name>
    <dbReference type="NCBI Taxonomy" id="2584122"/>
    <lineage>
        <taxon>Bacteria</taxon>
        <taxon>Pseudomonadati</taxon>
        <taxon>Bacteroidota</taxon>
        <taxon>Flavobacteriia</taxon>
        <taxon>Flavobacteriales</taxon>
        <taxon>Flavobacteriaceae</taxon>
        <taxon>Aureibaculum</taxon>
    </lineage>
</organism>
<dbReference type="PROSITE" id="PS50932">
    <property type="entry name" value="HTH_LACI_2"/>
    <property type="match status" value="1"/>
</dbReference>
<accession>A0A5B7TL76</accession>
<dbReference type="SMART" id="SM00354">
    <property type="entry name" value="HTH_LACI"/>
    <property type="match status" value="1"/>
</dbReference>
<dbReference type="InterPro" id="IPR028082">
    <property type="entry name" value="Peripla_BP_I"/>
</dbReference>
<dbReference type="Pfam" id="PF00532">
    <property type="entry name" value="Peripla_BP_1"/>
    <property type="match status" value="1"/>
</dbReference>
<dbReference type="GO" id="GO:0003700">
    <property type="term" value="F:DNA-binding transcription factor activity"/>
    <property type="evidence" value="ECO:0007669"/>
    <property type="project" value="TreeGrafter"/>
</dbReference>
<keyword evidence="6" id="KW-1185">Reference proteome</keyword>
<dbReference type="GO" id="GO:0000976">
    <property type="term" value="F:transcription cis-regulatory region binding"/>
    <property type="evidence" value="ECO:0007669"/>
    <property type="project" value="TreeGrafter"/>
</dbReference>
<evidence type="ECO:0000256" key="2">
    <source>
        <dbReference type="ARBA" id="ARBA00023125"/>
    </source>
</evidence>
<dbReference type="InterPro" id="IPR001761">
    <property type="entry name" value="Peripla_BP/Lac1_sug-bd_dom"/>
</dbReference>
<dbReference type="InterPro" id="IPR010982">
    <property type="entry name" value="Lambda_DNA-bd_dom_sf"/>
</dbReference>
<evidence type="ECO:0000313" key="6">
    <source>
        <dbReference type="Proteomes" id="UP000306229"/>
    </source>
</evidence>
<dbReference type="KEGG" id="fbe:FF125_02715"/>
<dbReference type="Gene3D" id="3.40.50.2300">
    <property type="match status" value="2"/>
</dbReference>
<dbReference type="SUPFAM" id="SSF53822">
    <property type="entry name" value="Periplasmic binding protein-like I"/>
    <property type="match status" value="1"/>
</dbReference>
<dbReference type="InterPro" id="IPR000843">
    <property type="entry name" value="HTH_LacI"/>
</dbReference>
<dbReference type="OrthoDB" id="9803256at2"/>
<dbReference type="Pfam" id="PF00356">
    <property type="entry name" value="LacI"/>
    <property type="match status" value="1"/>
</dbReference>
<dbReference type="PANTHER" id="PTHR30146:SF109">
    <property type="entry name" value="HTH-TYPE TRANSCRIPTIONAL REGULATOR GALS"/>
    <property type="match status" value="1"/>
</dbReference>
<evidence type="ECO:0000259" key="4">
    <source>
        <dbReference type="PROSITE" id="PS50932"/>
    </source>
</evidence>
<keyword evidence="2" id="KW-0238">DNA-binding</keyword>
<dbReference type="Proteomes" id="UP000306229">
    <property type="component" value="Chromosome"/>
</dbReference>
<dbReference type="CDD" id="cd01392">
    <property type="entry name" value="HTH_LacI"/>
    <property type="match status" value="1"/>
</dbReference>
<dbReference type="EMBL" id="CP040749">
    <property type="protein sequence ID" value="QCX37399.1"/>
    <property type="molecule type" value="Genomic_DNA"/>
</dbReference>